<proteinExistence type="predicted"/>
<name>A0A8D8LZS8_9HEMI</name>
<organism evidence="2">
    <name type="scientific">Cacopsylla melanoneura</name>
    <dbReference type="NCBI Taxonomy" id="428564"/>
    <lineage>
        <taxon>Eukaryota</taxon>
        <taxon>Metazoa</taxon>
        <taxon>Ecdysozoa</taxon>
        <taxon>Arthropoda</taxon>
        <taxon>Hexapoda</taxon>
        <taxon>Insecta</taxon>
        <taxon>Pterygota</taxon>
        <taxon>Neoptera</taxon>
        <taxon>Paraneoptera</taxon>
        <taxon>Hemiptera</taxon>
        <taxon>Sternorrhyncha</taxon>
        <taxon>Psylloidea</taxon>
        <taxon>Psyllidae</taxon>
        <taxon>Psyllinae</taxon>
        <taxon>Cacopsylla</taxon>
    </lineage>
</organism>
<protein>
    <submittedName>
        <fullName evidence="2">Uncharacterized protein</fullName>
    </submittedName>
</protein>
<dbReference type="EMBL" id="HBUF01045370">
    <property type="protein sequence ID" value="CAG6619414.1"/>
    <property type="molecule type" value="Transcribed_RNA"/>
</dbReference>
<accession>A0A8D8LZS8</accession>
<evidence type="ECO:0000313" key="2">
    <source>
        <dbReference type="EMBL" id="CAG6619414.1"/>
    </source>
</evidence>
<sequence>MSVTISQNPNEASAMKSKSFSNTRKTLRTSSLNLNPNFVRLIFRPVMVMLRFLLIRLQLVQNSDQNCRKVLMMMTSMTMEPLNISRTKNLTKMWKKKKILEISNVQKLSKQL</sequence>
<reference evidence="2" key="1">
    <citation type="submission" date="2021-05" db="EMBL/GenBank/DDBJ databases">
        <authorList>
            <person name="Alioto T."/>
            <person name="Alioto T."/>
            <person name="Gomez Garrido J."/>
        </authorList>
    </citation>
    <scope>NUCLEOTIDE SEQUENCE</scope>
</reference>
<feature type="region of interest" description="Disordered" evidence="1">
    <location>
        <begin position="1"/>
        <end position="24"/>
    </location>
</feature>
<dbReference type="AlphaFoldDB" id="A0A8D8LZS8"/>
<dbReference type="EMBL" id="HBUF01332967">
    <property type="protein sequence ID" value="CAG6697330.1"/>
    <property type="molecule type" value="Transcribed_RNA"/>
</dbReference>
<evidence type="ECO:0000256" key="1">
    <source>
        <dbReference type="SAM" id="MobiDB-lite"/>
    </source>
</evidence>